<dbReference type="Proteomes" id="UP000530234">
    <property type="component" value="Unassembled WGS sequence"/>
</dbReference>
<feature type="non-terminal residue" evidence="1">
    <location>
        <position position="165"/>
    </location>
</feature>
<proteinExistence type="predicted"/>
<gene>
    <name evidence="1" type="ORF">FOE67_27350</name>
</gene>
<evidence type="ECO:0000313" key="2">
    <source>
        <dbReference type="Proteomes" id="UP000530234"/>
    </source>
</evidence>
<accession>A0A7W3XZL5</accession>
<dbReference type="AlphaFoldDB" id="A0A7W3XZL5"/>
<comment type="caution">
    <text evidence="1">The sequence shown here is derived from an EMBL/GenBank/DDBJ whole genome shotgun (WGS) entry which is preliminary data.</text>
</comment>
<name>A0A7W3XZL5_9ACTN</name>
<sequence>MTINEHVRHFHGLPVHEHVGGDVPLPDPASVAWRVRADVYGENAVFGSMEGAWGDFSSRVDLSRVRALVIGTWGETWDKGPEEVIATLVGAAPRLSSLEALFLGDIVLEESELSWIQQGDPTPLLRAFPGLRELRVRGGEGLAWEPGRHERLERLTIETAGMGGR</sequence>
<dbReference type="EMBL" id="VKHS01001508">
    <property type="protein sequence ID" value="MBB0233108.1"/>
    <property type="molecule type" value="Genomic_DNA"/>
</dbReference>
<reference evidence="2" key="1">
    <citation type="submission" date="2019-10" db="EMBL/GenBank/DDBJ databases">
        <title>Streptomyces sp. nov., a novel actinobacterium isolated from alkaline environment.</title>
        <authorList>
            <person name="Golinska P."/>
        </authorList>
    </citation>
    <scope>NUCLEOTIDE SEQUENCE [LARGE SCALE GENOMIC DNA]</scope>
    <source>
        <strain evidence="2">DSM 42108</strain>
    </source>
</reference>
<dbReference type="InterPro" id="IPR032675">
    <property type="entry name" value="LRR_dom_sf"/>
</dbReference>
<protein>
    <submittedName>
        <fullName evidence="1">Leucine-rich repeat domain-containing protein</fullName>
    </submittedName>
</protein>
<dbReference type="Gene3D" id="3.80.10.10">
    <property type="entry name" value="Ribonuclease Inhibitor"/>
    <property type="match status" value="1"/>
</dbReference>
<organism evidence="1 2">
    <name type="scientific">Streptomyces calidiresistens</name>
    <dbReference type="NCBI Taxonomy" id="1485586"/>
    <lineage>
        <taxon>Bacteria</taxon>
        <taxon>Bacillati</taxon>
        <taxon>Actinomycetota</taxon>
        <taxon>Actinomycetes</taxon>
        <taxon>Kitasatosporales</taxon>
        <taxon>Streptomycetaceae</taxon>
        <taxon>Streptomyces</taxon>
    </lineage>
</organism>
<keyword evidence="2" id="KW-1185">Reference proteome</keyword>
<evidence type="ECO:0000313" key="1">
    <source>
        <dbReference type="EMBL" id="MBB0233108.1"/>
    </source>
</evidence>